<gene>
    <name evidence="2" type="ORF">JMJ54_05780</name>
</gene>
<feature type="domain" description="CinA C-terminal" evidence="1">
    <location>
        <begin position="5"/>
        <end position="157"/>
    </location>
</feature>
<dbReference type="SUPFAM" id="SSF142433">
    <property type="entry name" value="CinA-like"/>
    <property type="match status" value="1"/>
</dbReference>
<dbReference type="Pfam" id="PF02464">
    <property type="entry name" value="CinA"/>
    <property type="match status" value="1"/>
</dbReference>
<dbReference type="InterPro" id="IPR036653">
    <property type="entry name" value="CinA-like_C"/>
</dbReference>
<name>A0ABS2BIR1_9NEIS</name>
<dbReference type="Proteomes" id="UP000809431">
    <property type="component" value="Unassembled WGS sequence"/>
</dbReference>
<dbReference type="Gene3D" id="3.90.950.20">
    <property type="entry name" value="CinA-like"/>
    <property type="match status" value="1"/>
</dbReference>
<evidence type="ECO:0000259" key="1">
    <source>
        <dbReference type="Pfam" id="PF02464"/>
    </source>
</evidence>
<organism evidence="2 3">
    <name type="scientific">Jeongeupia naejangsanensis</name>
    <dbReference type="NCBI Taxonomy" id="613195"/>
    <lineage>
        <taxon>Bacteria</taxon>
        <taxon>Pseudomonadati</taxon>
        <taxon>Pseudomonadota</taxon>
        <taxon>Betaproteobacteria</taxon>
        <taxon>Neisseriales</taxon>
        <taxon>Chitinibacteraceae</taxon>
        <taxon>Jeongeupia</taxon>
    </lineage>
</organism>
<dbReference type="NCBIfam" id="TIGR00199">
    <property type="entry name" value="PncC_domain"/>
    <property type="match status" value="1"/>
</dbReference>
<dbReference type="EMBL" id="JAESND010000002">
    <property type="protein sequence ID" value="MBM3115330.1"/>
    <property type="molecule type" value="Genomic_DNA"/>
</dbReference>
<sequence>MLNTEALAAELGRLLLARGQSVTTAESCTGGLIAGAITDIAGSSNWFNRGFITYSNSAKVDMLDVPPAFIQGLGAVSEPVVAAMVQGAMAAASAEWGIAVSGVAGPGGGSADKPVGTVWFGLGTPAGIVTERCVFDGDRAAVRHQTVAHGLDRLVQLIKETR</sequence>
<evidence type="ECO:0000313" key="2">
    <source>
        <dbReference type="EMBL" id="MBM3115330.1"/>
    </source>
</evidence>
<dbReference type="InterPro" id="IPR008136">
    <property type="entry name" value="CinA_C"/>
</dbReference>
<dbReference type="RefSeq" id="WP_203537003.1">
    <property type="nucleotide sequence ID" value="NZ_JAESND010000002.1"/>
</dbReference>
<accession>A0ABS2BIR1</accession>
<comment type="caution">
    <text evidence="2">The sequence shown here is derived from an EMBL/GenBank/DDBJ whole genome shotgun (WGS) entry which is preliminary data.</text>
</comment>
<evidence type="ECO:0000313" key="3">
    <source>
        <dbReference type="Proteomes" id="UP000809431"/>
    </source>
</evidence>
<reference evidence="2 3" key="1">
    <citation type="submission" date="2021-01" db="EMBL/GenBank/DDBJ databases">
        <title>Draft Genome Sequence and Polyhydroxyalkanoate Biosynthetic Potential of Jeongeupia naejangsanensis Type Strain DSM 24253.</title>
        <authorList>
            <person name="Turrini P."/>
            <person name="Artuso I."/>
            <person name="Lugli G.A."/>
            <person name="Frangipani E."/>
            <person name="Ventura M."/>
            <person name="Visca P."/>
        </authorList>
    </citation>
    <scope>NUCLEOTIDE SEQUENCE [LARGE SCALE GENOMIC DNA]</scope>
    <source>
        <strain evidence="2 3">DSM 24253</strain>
    </source>
</reference>
<proteinExistence type="predicted"/>
<protein>
    <submittedName>
        <fullName evidence="2">CinA family protein</fullName>
    </submittedName>
</protein>
<keyword evidence="3" id="KW-1185">Reference proteome</keyword>